<dbReference type="SUPFAM" id="SSF53756">
    <property type="entry name" value="UDP-Glycosyltransferase/glycogen phosphorylase"/>
    <property type="match status" value="1"/>
</dbReference>
<reference evidence="2 3" key="1">
    <citation type="journal article" date="2019" name="Int. J. Syst. Evol. Microbiol.">
        <title>The Global Catalogue of Microorganisms (GCM) 10K type strain sequencing project: providing services to taxonomists for standard genome sequencing and annotation.</title>
        <authorList>
            <consortium name="The Broad Institute Genomics Platform"/>
            <consortium name="The Broad Institute Genome Sequencing Center for Infectious Disease"/>
            <person name="Wu L."/>
            <person name="Ma J."/>
        </authorList>
    </citation>
    <scope>NUCLEOTIDE SEQUENCE [LARGE SCALE GENOMIC DNA]</scope>
    <source>
        <strain evidence="2 3">JCM 14917</strain>
    </source>
</reference>
<name>A0ABN3B0K4_9MICC</name>
<keyword evidence="3" id="KW-1185">Reference proteome</keyword>
<dbReference type="Pfam" id="PF13692">
    <property type="entry name" value="Glyco_trans_1_4"/>
    <property type="match status" value="1"/>
</dbReference>
<evidence type="ECO:0000313" key="3">
    <source>
        <dbReference type="Proteomes" id="UP001500974"/>
    </source>
</evidence>
<proteinExistence type="predicted"/>
<protein>
    <recommendedName>
        <fullName evidence="4">Glycosyltransferase</fullName>
    </recommendedName>
</protein>
<evidence type="ECO:0008006" key="4">
    <source>
        <dbReference type="Google" id="ProtNLM"/>
    </source>
</evidence>
<dbReference type="Proteomes" id="UP001500974">
    <property type="component" value="Unassembled WGS sequence"/>
</dbReference>
<evidence type="ECO:0000256" key="1">
    <source>
        <dbReference type="ARBA" id="ARBA00022679"/>
    </source>
</evidence>
<comment type="caution">
    <text evidence="2">The sequence shown here is derived from an EMBL/GenBank/DDBJ whole genome shotgun (WGS) entry which is preliminary data.</text>
</comment>
<dbReference type="PANTHER" id="PTHR46401">
    <property type="entry name" value="GLYCOSYLTRANSFERASE WBBK-RELATED"/>
    <property type="match status" value="1"/>
</dbReference>
<dbReference type="EMBL" id="BAAAON010000010">
    <property type="protein sequence ID" value="GAA2177724.1"/>
    <property type="molecule type" value="Genomic_DNA"/>
</dbReference>
<dbReference type="PANTHER" id="PTHR46401:SF2">
    <property type="entry name" value="GLYCOSYLTRANSFERASE WBBK-RELATED"/>
    <property type="match status" value="1"/>
</dbReference>
<evidence type="ECO:0000313" key="2">
    <source>
        <dbReference type="EMBL" id="GAA2177724.1"/>
    </source>
</evidence>
<keyword evidence="1" id="KW-0808">Transferase</keyword>
<sequence length="195" mass="20969">MDFHALLDLPLGAPIVLYQGGLAAGRGLDVLVAATAGFPEGVHTVLVGSGRQRDELGRQAEELGLADRVHFIPAVLPHELPAYTAGASVGVIPYQPVSDNNFMALPNKVFEYTGVGLPFAASDLPELRRIAEEAGCATVYGPFDPHGLATAVTRILDPAEHETYRRSAANFGQRNTWENERLILVSEAKRIAGWE</sequence>
<dbReference type="Gene3D" id="3.40.50.2000">
    <property type="entry name" value="Glycogen Phosphorylase B"/>
    <property type="match status" value="1"/>
</dbReference>
<gene>
    <name evidence="2" type="ORF">GCM10009784_29330</name>
</gene>
<accession>A0ABN3B0K4</accession>
<organism evidence="2 3">
    <name type="scientific">Arthrobacter parietis</name>
    <dbReference type="NCBI Taxonomy" id="271434"/>
    <lineage>
        <taxon>Bacteria</taxon>
        <taxon>Bacillati</taxon>
        <taxon>Actinomycetota</taxon>
        <taxon>Actinomycetes</taxon>
        <taxon>Micrococcales</taxon>
        <taxon>Micrococcaceae</taxon>
        <taxon>Arthrobacter</taxon>
    </lineage>
</organism>